<evidence type="ECO:0000313" key="2">
    <source>
        <dbReference type="Proteomes" id="UP000215914"/>
    </source>
</evidence>
<keyword evidence="2" id="KW-1185">Reference proteome</keyword>
<proteinExistence type="predicted"/>
<reference evidence="1" key="2">
    <citation type="submission" date="2020-06" db="EMBL/GenBank/DDBJ databases">
        <title>Helianthus annuus Genome sequencing and assembly Release 2.</title>
        <authorList>
            <person name="Gouzy J."/>
            <person name="Langlade N."/>
            <person name="Munos S."/>
        </authorList>
    </citation>
    <scope>NUCLEOTIDE SEQUENCE</scope>
    <source>
        <tissue evidence="1">Leaves</tissue>
    </source>
</reference>
<reference evidence="1" key="1">
    <citation type="journal article" date="2017" name="Nature">
        <title>The sunflower genome provides insights into oil metabolism, flowering and Asterid evolution.</title>
        <authorList>
            <person name="Badouin H."/>
            <person name="Gouzy J."/>
            <person name="Grassa C.J."/>
            <person name="Murat F."/>
            <person name="Staton S.E."/>
            <person name="Cottret L."/>
            <person name="Lelandais-Briere C."/>
            <person name="Owens G.L."/>
            <person name="Carrere S."/>
            <person name="Mayjonade B."/>
            <person name="Legrand L."/>
            <person name="Gill N."/>
            <person name="Kane N.C."/>
            <person name="Bowers J.E."/>
            <person name="Hubner S."/>
            <person name="Bellec A."/>
            <person name="Berard A."/>
            <person name="Berges H."/>
            <person name="Blanchet N."/>
            <person name="Boniface M.C."/>
            <person name="Brunel D."/>
            <person name="Catrice O."/>
            <person name="Chaidir N."/>
            <person name="Claudel C."/>
            <person name="Donnadieu C."/>
            <person name="Faraut T."/>
            <person name="Fievet G."/>
            <person name="Helmstetter N."/>
            <person name="King M."/>
            <person name="Knapp S.J."/>
            <person name="Lai Z."/>
            <person name="Le Paslier M.C."/>
            <person name="Lippi Y."/>
            <person name="Lorenzon L."/>
            <person name="Mandel J.R."/>
            <person name="Marage G."/>
            <person name="Marchand G."/>
            <person name="Marquand E."/>
            <person name="Bret-Mestries E."/>
            <person name="Morien E."/>
            <person name="Nambeesan S."/>
            <person name="Nguyen T."/>
            <person name="Pegot-Espagnet P."/>
            <person name="Pouilly N."/>
            <person name="Raftis F."/>
            <person name="Sallet E."/>
            <person name="Schiex T."/>
            <person name="Thomas J."/>
            <person name="Vandecasteele C."/>
            <person name="Vares D."/>
            <person name="Vear F."/>
            <person name="Vautrin S."/>
            <person name="Crespi M."/>
            <person name="Mangin B."/>
            <person name="Burke J.M."/>
            <person name="Salse J."/>
            <person name="Munos S."/>
            <person name="Vincourt P."/>
            <person name="Rieseberg L.H."/>
            <person name="Langlade N.B."/>
        </authorList>
    </citation>
    <scope>NUCLEOTIDE SEQUENCE</scope>
    <source>
        <tissue evidence="1">Leaves</tissue>
    </source>
</reference>
<dbReference type="Gramene" id="mRNA:HanXRQr2_Chr10g0445651">
    <property type="protein sequence ID" value="CDS:HanXRQr2_Chr10g0445651.1"/>
    <property type="gene ID" value="HanXRQr2_Chr10g0445651"/>
</dbReference>
<gene>
    <name evidence="1" type="ORF">HanXRQr2_Chr10g0445651</name>
</gene>
<protein>
    <submittedName>
        <fullName evidence="1">Uncharacterized protein</fullName>
    </submittedName>
</protein>
<comment type="caution">
    <text evidence="1">The sequence shown here is derived from an EMBL/GenBank/DDBJ whole genome shotgun (WGS) entry which is preliminary data.</text>
</comment>
<dbReference type="AlphaFoldDB" id="A0A9K3N4U1"/>
<accession>A0A9K3N4U1</accession>
<organism evidence="1 2">
    <name type="scientific">Helianthus annuus</name>
    <name type="common">Common sunflower</name>
    <dbReference type="NCBI Taxonomy" id="4232"/>
    <lineage>
        <taxon>Eukaryota</taxon>
        <taxon>Viridiplantae</taxon>
        <taxon>Streptophyta</taxon>
        <taxon>Embryophyta</taxon>
        <taxon>Tracheophyta</taxon>
        <taxon>Spermatophyta</taxon>
        <taxon>Magnoliopsida</taxon>
        <taxon>eudicotyledons</taxon>
        <taxon>Gunneridae</taxon>
        <taxon>Pentapetalae</taxon>
        <taxon>asterids</taxon>
        <taxon>campanulids</taxon>
        <taxon>Asterales</taxon>
        <taxon>Asteraceae</taxon>
        <taxon>Asteroideae</taxon>
        <taxon>Heliantheae alliance</taxon>
        <taxon>Heliantheae</taxon>
        <taxon>Helianthus</taxon>
    </lineage>
</organism>
<evidence type="ECO:0000313" key="1">
    <source>
        <dbReference type="EMBL" id="KAF5786830.1"/>
    </source>
</evidence>
<sequence length="62" mass="7109">MERIFSDPEAHVCTLIGSFVLTLTLLKYQITKTVLKYCLAFSVFRFIVMQESLSSMTLLCVK</sequence>
<dbReference type="Proteomes" id="UP000215914">
    <property type="component" value="Unassembled WGS sequence"/>
</dbReference>
<name>A0A9K3N4U1_HELAN</name>
<dbReference type="EMBL" id="MNCJ02000325">
    <property type="protein sequence ID" value="KAF5786830.1"/>
    <property type="molecule type" value="Genomic_DNA"/>
</dbReference>